<dbReference type="EMBL" id="ATGI01000038">
    <property type="protein sequence ID" value="EPF70330.1"/>
    <property type="molecule type" value="Genomic_DNA"/>
</dbReference>
<keyword evidence="1" id="KW-0472">Membrane</keyword>
<dbReference type="HOGENOM" id="CLU_054333_0_0_6"/>
<protein>
    <recommendedName>
        <fullName evidence="4">Type IV pilus assembly protein PilW</fullName>
    </recommendedName>
</protein>
<evidence type="ECO:0000313" key="2">
    <source>
        <dbReference type="EMBL" id="EPF70330.1"/>
    </source>
</evidence>
<dbReference type="NCBIfam" id="TIGR02532">
    <property type="entry name" value="IV_pilin_GFxxxE"/>
    <property type="match status" value="1"/>
</dbReference>
<dbReference type="Proteomes" id="UP000014568">
    <property type="component" value="Unassembled WGS sequence"/>
</dbReference>
<reference evidence="2 3" key="1">
    <citation type="submission" date="2013-06" db="EMBL/GenBank/DDBJ databases">
        <title>The Genome Sequence of Acinetobacter rudis CIP 110305.</title>
        <authorList>
            <consortium name="The Broad Institute Genome Sequencing Platform"/>
            <consortium name="The Broad Institute Genome Sequencing Center for Infectious Disease"/>
            <person name="Cerqueira G."/>
            <person name="Feldgarden M."/>
            <person name="Courvalin P."/>
            <person name="Perichon B."/>
            <person name="Grillot-Courvalin C."/>
            <person name="Clermont D."/>
            <person name="Rocha E."/>
            <person name="Yoon E.-J."/>
            <person name="Nemec A."/>
            <person name="Young S.K."/>
            <person name="Zeng Q."/>
            <person name="Gargeya S."/>
            <person name="Fitzgerald M."/>
            <person name="Abouelleil A."/>
            <person name="Alvarado L."/>
            <person name="Berlin A.M."/>
            <person name="Chapman S.B."/>
            <person name="Dewar J."/>
            <person name="Goldberg J."/>
            <person name="Griggs A."/>
            <person name="Gujja S."/>
            <person name="Hansen M."/>
            <person name="Howarth C."/>
            <person name="Imamovic A."/>
            <person name="Larimer J."/>
            <person name="McCowan C."/>
            <person name="Murphy C."/>
            <person name="Pearson M."/>
            <person name="Priest M."/>
            <person name="Roberts A."/>
            <person name="Saif S."/>
            <person name="Shea T."/>
            <person name="Sykes S."/>
            <person name="Wortman J."/>
            <person name="Nusbaum C."/>
            <person name="Birren B."/>
        </authorList>
    </citation>
    <scope>NUCLEOTIDE SEQUENCE [LARGE SCALE GENOMIC DNA]</scope>
    <source>
        <strain evidence="2 3">CIP 110305</strain>
    </source>
</reference>
<keyword evidence="1" id="KW-0812">Transmembrane</keyword>
<proteinExistence type="predicted"/>
<dbReference type="GO" id="GO:0043683">
    <property type="term" value="P:type IV pilus assembly"/>
    <property type="evidence" value="ECO:0007669"/>
    <property type="project" value="InterPro"/>
</dbReference>
<evidence type="ECO:0000313" key="3">
    <source>
        <dbReference type="Proteomes" id="UP000014568"/>
    </source>
</evidence>
<dbReference type="InterPro" id="IPR012902">
    <property type="entry name" value="N_methyl_site"/>
</dbReference>
<comment type="caution">
    <text evidence="2">The sequence shown here is derived from an EMBL/GenBank/DDBJ whole genome shotgun (WGS) entry which is preliminary data.</text>
</comment>
<organism evidence="2 3">
    <name type="scientific">Acinetobacter rudis CIP 110305</name>
    <dbReference type="NCBI Taxonomy" id="421052"/>
    <lineage>
        <taxon>Bacteria</taxon>
        <taxon>Pseudomonadati</taxon>
        <taxon>Pseudomonadota</taxon>
        <taxon>Gammaproteobacteria</taxon>
        <taxon>Moraxellales</taxon>
        <taxon>Moraxellaceae</taxon>
        <taxon>Acinetobacter</taxon>
    </lineage>
</organism>
<keyword evidence="3" id="KW-1185">Reference proteome</keyword>
<evidence type="ECO:0000256" key="1">
    <source>
        <dbReference type="SAM" id="Phobius"/>
    </source>
</evidence>
<dbReference type="eggNOG" id="COG4966">
    <property type="taxonomic scope" value="Bacteria"/>
</dbReference>
<evidence type="ECO:0008006" key="4">
    <source>
        <dbReference type="Google" id="ProtNLM"/>
    </source>
</evidence>
<dbReference type="PROSITE" id="PS00409">
    <property type="entry name" value="PROKAR_NTER_METHYL"/>
    <property type="match status" value="1"/>
</dbReference>
<sequence>MWASSAGFSLLELIIALVLGLIVMLAAVTMLISAQRMLHSQYALDEVQQHAYWGLAILTQDIRQSNFNMPSGGQINNQVNGSGIIFSQANLPESIQQNIKDLATQQAYSEAGTLEKSDQLLIQYRPFFQFRQSNQIKQNIKKSYIAGVDCEGRQIEENAADVEKAKVIVNRYFVAPDPQQIPNEPTGYSLFCESGWYRPGDTNIHGLNGGGQQLVKRVEAFKLRLGVQAPDGRLAYMTVNQYQTLMAALVIDQQPFYQIISIELGFLIRASMPSTMKSQADGQKRYMLLDQMVSLSSQQQYPYYLRQVVSQVVALRNTQKLQPKAVLNE</sequence>
<gene>
    <name evidence="2" type="ORF">F945_03349</name>
</gene>
<dbReference type="InterPro" id="IPR032092">
    <property type="entry name" value="PilW"/>
</dbReference>
<name>S3MR34_9GAMM</name>
<dbReference type="Pfam" id="PF07963">
    <property type="entry name" value="N_methyl"/>
    <property type="match status" value="1"/>
</dbReference>
<dbReference type="STRING" id="632955.GCA_000829675_03029"/>
<feature type="transmembrane region" description="Helical" evidence="1">
    <location>
        <begin position="6"/>
        <end position="32"/>
    </location>
</feature>
<dbReference type="AlphaFoldDB" id="S3MR34"/>
<keyword evidence="1" id="KW-1133">Transmembrane helix</keyword>
<dbReference type="Pfam" id="PF16074">
    <property type="entry name" value="PilW"/>
    <property type="match status" value="1"/>
</dbReference>
<dbReference type="RefSeq" id="WP_016657716.1">
    <property type="nucleotide sequence ID" value="NZ_KE340355.1"/>
</dbReference>
<dbReference type="PATRIC" id="fig|421052.3.peg.3283"/>
<accession>S3MR34</accession>
<dbReference type="OrthoDB" id="6712892at2"/>